<name>D1PH17_9BACT</name>
<keyword evidence="2" id="KW-1185">Reference proteome</keyword>
<dbReference type="PaxDb" id="537011-PREVCOP_06536"/>
<reference evidence="1" key="1">
    <citation type="submission" date="2009-11" db="EMBL/GenBank/DDBJ databases">
        <authorList>
            <person name="Weinstock G."/>
            <person name="Sodergren E."/>
            <person name="Clifton S."/>
            <person name="Fulton L."/>
            <person name="Fulton B."/>
            <person name="Courtney L."/>
            <person name="Fronick C."/>
            <person name="Harrison M."/>
            <person name="Strong C."/>
            <person name="Farmer C."/>
            <person name="Delahaunty K."/>
            <person name="Markovic C."/>
            <person name="Hall O."/>
            <person name="Minx P."/>
            <person name="Tomlinson C."/>
            <person name="Mitreva M."/>
            <person name="Nelson J."/>
            <person name="Hou S."/>
            <person name="Wollam A."/>
            <person name="Pepin K.H."/>
            <person name="Johnson M."/>
            <person name="Bhonagiri V."/>
            <person name="Nash W.E."/>
            <person name="Warren W."/>
            <person name="Chinwalla A."/>
            <person name="Mardis E.R."/>
            <person name="Wilson R.K."/>
        </authorList>
    </citation>
    <scope>NUCLEOTIDE SEQUENCE [LARGE SCALE GENOMIC DNA]</scope>
    <source>
        <strain evidence="1">DSM 18205</strain>
    </source>
</reference>
<sequence>MIKDTQVAQFIATARLHLSLLPVIIDDSCQAQYKTLNLFKKERLRGYFSRWGLTELTVNPLPLLLKILTHSFLLQNSPVHGLELIVFFLGIHRLPDGNPCFSLQIHAKKITRTN</sequence>
<protein>
    <submittedName>
        <fullName evidence="1">Uncharacterized protein</fullName>
    </submittedName>
</protein>
<dbReference type="STRING" id="537011.PREVCOP_06536"/>
<evidence type="ECO:0000313" key="2">
    <source>
        <dbReference type="Proteomes" id="UP000004477"/>
    </source>
</evidence>
<dbReference type="EMBL" id="ACBX02000049">
    <property type="protein sequence ID" value="EFB33971.1"/>
    <property type="molecule type" value="Genomic_DNA"/>
</dbReference>
<comment type="caution">
    <text evidence="1">The sequence shown here is derived from an EMBL/GenBank/DDBJ whole genome shotgun (WGS) entry which is preliminary data.</text>
</comment>
<organism evidence="1 2">
    <name type="scientific">Segatella copri DSM 18205</name>
    <dbReference type="NCBI Taxonomy" id="537011"/>
    <lineage>
        <taxon>Bacteria</taxon>
        <taxon>Pseudomonadati</taxon>
        <taxon>Bacteroidota</taxon>
        <taxon>Bacteroidia</taxon>
        <taxon>Bacteroidales</taxon>
        <taxon>Prevotellaceae</taxon>
        <taxon>Segatella</taxon>
    </lineage>
</organism>
<dbReference type="HOGENOM" id="CLU_2118847_0_0_10"/>
<gene>
    <name evidence="1" type="ORF">PREVCOP_06536</name>
</gene>
<dbReference type="AlphaFoldDB" id="D1PH17"/>
<proteinExistence type="predicted"/>
<evidence type="ECO:0000313" key="1">
    <source>
        <dbReference type="EMBL" id="EFB33971.1"/>
    </source>
</evidence>
<dbReference type="Proteomes" id="UP000004477">
    <property type="component" value="Unassembled WGS sequence"/>
</dbReference>
<accession>D1PH17</accession>